<comment type="caution">
    <text evidence="1">The sequence shown here is derived from an EMBL/GenBank/DDBJ whole genome shotgun (WGS) entry which is preliminary data.</text>
</comment>
<gene>
    <name evidence="1" type="ORF">RF11_03474</name>
</gene>
<sequence>MSTDKKITLSPSLLQLKFMQKTVINAQPEPQKPSTIRDAWFVPVDLLKLKPRKEDADVEVIDSFYDLLDLTNDGWILRREPTYDPKVAEVQSLCNEVAKKRKAKSKHKKNKTIKK</sequence>
<dbReference type="Proteomes" id="UP000031668">
    <property type="component" value="Unassembled WGS sequence"/>
</dbReference>
<dbReference type="OrthoDB" id="10560541at2759"/>
<organism evidence="1 2">
    <name type="scientific">Thelohanellus kitauei</name>
    <name type="common">Myxosporean</name>
    <dbReference type="NCBI Taxonomy" id="669202"/>
    <lineage>
        <taxon>Eukaryota</taxon>
        <taxon>Metazoa</taxon>
        <taxon>Cnidaria</taxon>
        <taxon>Myxozoa</taxon>
        <taxon>Myxosporea</taxon>
        <taxon>Bivalvulida</taxon>
        <taxon>Platysporina</taxon>
        <taxon>Myxobolidae</taxon>
        <taxon>Thelohanellus</taxon>
    </lineage>
</organism>
<evidence type="ECO:0000313" key="2">
    <source>
        <dbReference type="Proteomes" id="UP000031668"/>
    </source>
</evidence>
<dbReference type="EMBL" id="JWZT01004899">
    <property type="protein sequence ID" value="KII62674.1"/>
    <property type="molecule type" value="Genomic_DNA"/>
</dbReference>
<name>A0A0C2ME72_THEKT</name>
<keyword evidence="2" id="KW-1185">Reference proteome</keyword>
<dbReference type="AlphaFoldDB" id="A0A0C2ME72"/>
<proteinExistence type="predicted"/>
<protein>
    <submittedName>
        <fullName evidence="1">Uncharacterized protein</fullName>
    </submittedName>
</protein>
<reference evidence="1 2" key="1">
    <citation type="journal article" date="2014" name="Genome Biol. Evol.">
        <title>The genome of the myxosporean Thelohanellus kitauei shows adaptations to nutrient acquisition within its fish host.</title>
        <authorList>
            <person name="Yang Y."/>
            <person name="Xiong J."/>
            <person name="Zhou Z."/>
            <person name="Huo F."/>
            <person name="Miao W."/>
            <person name="Ran C."/>
            <person name="Liu Y."/>
            <person name="Zhang J."/>
            <person name="Feng J."/>
            <person name="Wang M."/>
            <person name="Wang M."/>
            <person name="Wang L."/>
            <person name="Yao B."/>
        </authorList>
    </citation>
    <scope>NUCLEOTIDE SEQUENCE [LARGE SCALE GENOMIC DNA]</scope>
    <source>
        <strain evidence="1">Wuqing</strain>
    </source>
</reference>
<accession>A0A0C2ME72</accession>
<evidence type="ECO:0000313" key="1">
    <source>
        <dbReference type="EMBL" id="KII62674.1"/>
    </source>
</evidence>